<dbReference type="PANTHER" id="PTHR38248:SF2">
    <property type="entry name" value="FUNK1 11"/>
    <property type="match status" value="1"/>
</dbReference>
<dbReference type="AlphaFoldDB" id="A0A8H4R6K5"/>
<keyword evidence="4" id="KW-1185">Reference proteome</keyword>
<evidence type="ECO:0000256" key="1">
    <source>
        <dbReference type="SAM" id="MobiDB-lite"/>
    </source>
</evidence>
<sequence>MATTTSTEGEHPVAPSAETKPPESITEIQSETPRSKIEDTGNRDITDLRSTIGKKMDNEFNRCDVDIFTNNYLPFIPPQAERTACLERLHANGVIEPNGSGRYRFSAFRGNLRPGEVTENSHFAPLEDIAKGVAETKLRGRQVNFVYSPCQDTPIRGDIPGSNNRVDACFEKKSDSAHGRGKRSAKAKASKSELHTSGLAVAMEFKTGSSTDDVIDNRVKVVSANVQIMNDDPTRMFSYGISITGKRVTLWYFSRSHSVASSSFDFNDNPLTFITVFMAFMFATPAEMGYDPTVIRHKEAPGYYTYKIPKSANVPKDRFFRTVNIISEYRTSNIAGRRTRVWLVEEVESFEYNADLLSGGEGRCVLKDVWLENDAATEQEIQERIFHDIETSKQEHHPDEDPLKKMKADYAHLYDNKAYQRYFLTIAADYVGEKTKLVPKGVKKTTGLFVNP</sequence>
<reference evidence="3 4" key="1">
    <citation type="submission" date="2019-12" db="EMBL/GenBank/DDBJ databases">
        <authorList>
            <person name="Floudas D."/>
            <person name="Bentzer J."/>
            <person name="Ahren D."/>
            <person name="Johansson T."/>
            <person name="Persson P."/>
            <person name="Tunlid A."/>
        </authorList>
    </citation>
    <scope>NUCLEOTIDE SEQUENCE [LARGE SCALE GENOMIC DNA]</scope>
    <source>
        <strain evidence="3 4">CBS 102.39</strain>
    </source>
</reference>
<feature type="compositionally biased region" description="Basic and acidic residues" evidence="1">
    <location>
        <begin position="33"/>
        <end position="43"/>
    </location>
</feature>
<dbReference type="EMBL" id="JAACJL010000001">
    <property type="protein sequence ID" value="KAF4623080.1"/>
    <property type="molecule type" value="Genomic_DNA"/>
</dbReference>
<protein>
    <recommendedName>
        <fullName evidence="2">Fungal-type protein kinase domain-containing protein</fullName>
    </recommendedName>
</protein>
<evidence type="ECO:0000313" key="3">
    <source>
        <dbReference type="EMBL" id="KAF4623080.1"/>
    </source>
</evidence>
<organism evidence="3 4">
    <name type="scientific">Agrocybe pediades</name>
    <dbReference type="NCBI Taxonomy" id="84607"/>
    <lineage>
        <taxon>Eukaryota</taxon>
        <taxon>Fungi</taxon>
        <taxon>Dikarya</taxon>
        <taxon>Basidiomycota</taxon>
        <taxon>Agaricomycotina</taxon>
        <taxon>Agaricomycetes</taxon>
        <taxon>Agaricomycetidae</taxon>
        <taxon>Agaricales</taxon>
        <taxon>Agaricineae</taxon>
        <taxon>Strophariaceae</taxon>
        <taxon>Agrocybe</taxon>
    </lineage>
</organism>
<evidence type="ECO:0000313" key="4">
    <source>
        <dbReference type="Proteomes" id="UP000521872"/>
    </source>
</evidence>
<name>A0A8H4R6K5_9AGAR</name>
<dbReference type="Proteomes" id="UP000521872">
    <property type="component" value="Unassembled WGS sequence"/>
</dbReference>
<comment type="caution">
    <text evidence="3">The sequence shown here is derived from an EMBL/GenBank/DDBJ whole genome shotgun (WGS) entry which is preliminary data.</text>
</comment>
<dbReference type="InterPro" id="IPR040976">
    <property type="entry name" value="Pkinase_fungal"/>
</dbReference>
<dbReference type="Pfam" id="PF17667">
    <property type="entry name" value="Pkinase_fungal"/>
    <property type="match status" value="1"/>
</dbReference>
<evidence type="ECO:0000259" key="2">
    <source>
        <dbReference type="Pfam" id="PF17667"/>
    </source>
</evidence>
<feature type="domain" description="Fungal-type protein kinase" evidence="2">
    <location>
        <begin position="185"/>
        <end position="385"/>
    </location>
</feature>
<accession>A0A8H4R6K5</accession>
<gene>
    <name evidence="3" type="ORF">D9613_001539</name>
</gene>
<dbReference type="PANTHER" id="PTHR38248">
    <property type="entry name" value="FUNK1 6"/>
    <property type="match status" value="1"/>
</dbReference>
<feature type="region of interest" description="Disordered" evidence="1">
    <location>
        <begin position="1"/>
        <end position="43"/>
    </location>
</feature>
<proteinExistence type="predicted"/>